<name>A0ABM8MIA7_9ENTR</name>
<keyword evidence="1" id="KW-0238">DNA-binding</keyword>
<dbReference type="Proteomes" id="UP000835792">
    <property type="component" value="Unassembled WGS sequence"/>
</dbReference>
<organism evidence="3 4">
    <name type="scientific">Citrobacter youngae</name>
    <dbReference type="NCBI Taxonomy" id="133448"/>
    <lineage>
        <taxon>Bacteria</taxon>
        <taxon>Pseudomonadati</taxon>
        <taxon>Pseudomonadota</taxon>
        <taxon>Gammaproteobacteria</taxon>
        <taxon>Enterobacterales</taxon>
        <taxon>Enterobacteriaceae</taxon>
        <taxon>Citrobacter</taxon>
        <taxon>Citrobacter freundii complex</taxon>
    </lineage>
</organism>
<dbReference type="Pfam" id="PF22022">
    <property type="entry name" value="Phage_int_M"/>
    <property type="match status" value="1"/>
</dbReference>
<comment type="caution">
    <text evidence="3">The sequence shown here is derived from an EMBL/GenBank/DDBJ whole genome shotgun (WGS) entry which is preliminary data.</text>
</comment>
<dbReference type="InterPro" id="IPR010998">
    <property type="entry name" value="Integrase_recombinase_N"/>
</dbReference>
<dbReference type="InterPro" id="IPR053876">
    <property type="entry name" value="Phage_int_M"/>
</dbReference>
<proteinExistence type="predicted"/>
<gene>
    <name evidence="3" type="ORF">GHA_02223</name>
</gene>
<dbReference type="EMBL" id="CAHPRB010000007">
    <property type="protein sequence ID" value="CAB5565531.1"/>
    <property type="molecule type" value="Genomic_DNA"/>
</dbReference>
<keyword evidence="4" id="KW-1185">Reference proteome</keyword>
<feature type="domain" description="Phage integrase central" evidence="2">
    <location>
        <begin position="9"/>
        <end position="52"/>
    </location>
</feature>
<evidence type="ECO:0000259" key="2">
    <source>
        <dbReference type="Pfam" id="PF22022"/>
    </source>
</evidence>
<reference evidence="3" key="1">
    <citation type="submission" date="2020-05" db="EMBL/GenBank/DDBJ databases">
        <authorList>
            <person name="Delgado-Blas J."/>
        </authorList>
    </citation>
    <scope>NUCLEOTIDE SEQUENCE</scope>
    <source>
        <strain evidence="3">BB1468</strain>
    </source>
</reference>
<sequence>MFSRISEDSLIDHITTETLLFTLHKVENKGFLEKAAQLKNYVTEIMRYAVKRS</sequence>
<dbReference type="RefSeq" id="WP_407057081.1">
    <property type="nucleotide sequence ID" value="NZ_CAHPRB010000007.1"/>
</dbReference>
<evidence type="ECO:0000256" key="1">
    <source>
        <dbReference type="ARBA" id="ARBA00023125"/>
    </source>
</evidence>
<accession>A0ABM8MIA7</accession>
<evidence type="ECO:0000313" key="4">
    <source>
        <dbReference type="Proteomes" id="UP000835792"/>
    </source>
</evidence>
<protein>
    <recommendedName>
        <fullName evidence="2">Phage integrase central domain-containing protein</fullName>
    </recommendedName>
</protein>
<evidence type="ECO:0000313" key="3">
    <source>
        <dbReference type="EMBL" id="CAB5565531.1"/>
    </source>
</evidence>
<dbReference type="Gene3D" id="1.10.150.130">
    <property type="match status" value="1"/>
</dbReference>